<dbReference type="RefSeq" id="WP_093754894.1">
    <property type="nucleotide sequence ID" value="NZ_BSYN01000003.1"/>
</dbReference>
<keyword evidence="2" id="KW-1185">Reference proteome</keyword>
<reference evidence="1 2" key="1">
    <citation type="submission" date="2016-10" db="EMBL/GenBank/DDBJ databases">
        <authorList>
            <person name="de Groot N.N."/>
        </authorList>
    </citation>
    <scope>NUCLEOTIDE SEQUENCE [LARGE SCALE GENOMIC DNA]</scope>
    <source>
        <strain evidence="1 2">DSM 23310</strain>
    </source>
</reference>
<evidence type="ECO:0000313" key="1">
    <source>
        <dbReference type="EMBL" id="SDX77046.1"/>
    </source>
</evidence>
<gene>
    <name evidence="1" type="ORF">SAMN05660923_02900</name>
</gene>
<sequence>MSQISKDVMKHVCELSLRAELEKMYRLNVNSIMYQPLSDEKVNQLARKIGLLPLEYRNILFFCYCFNSTSSEIEKVLKIENVISKIRYIQKMLSSFMGLGDSWIDENSMKRACNIALIEDIKDYDNIKVLHEPNYSKSFW</sequence>
<dbReference type="EMBL" id="FNNG01000019">
    <property type="protein sequence ID" value="SDX77046.1"/>
    <property type="molecule type" value="Genomic_DNA"/>
</dbReference>
<dbReference type="OrthoDB" id="1858630at2"/>
<organism evidence="1 2">
    <name type="scientific">Tepidimicrobium xylanilyticum</name>
    <dbReference type="NCBI Taxonomy" id="1123352"/>
    <lineage>
        <taxon>Bacteria</taxon>
        <taxon>Bacillati</taxon>
        <taxon>Bacillota</taxon>
        <taxon>Tissierellia</taxon>
        <taxon>Tissierellales</taxon>
        <taxon>Tepidimicrobiaceae</taxon>
        <taxon>Tepidimicrobium</taxon>
    </lineage>
</organism>
<evidence type="ECO:0000313" key="2">
    <source>
        <dbReference type="Proteomes" id="UP000198828"/>
    </source>
</evidence>
<accession>A0A1H3EEB0</accession>
<proteinExistence type="predicted"/>
<protein>
    <submittedName>
        <fullName evidence="1">Uncharacterized protein</fullName>
    </submittedName>
</protein>
<name>A0A1H3EEB0_9FIRM</name>
<dbReference type="Proteomes" id="UP000198828">
    <property type="component" value="Unassembled WGS sequence"/>
</dbReference>
<dbReference type="AlphaFoldDB" id="A0A1H3EEB0"/>